<gene>
    <name evidence="1" type="ORF">H8689_02775</name>
</gene>
<name>A0A926F127_9FIRM</name>
<keyword evidence="2" id="KW-1185">Reference proteome</keyword>
<comment type="caution">
    <text evidence="1">The sequence shown here is derived from an EMBL/GenBank/DDBJ whole genome shotgun (WGS) entry which is preliminary data.</text>
</comment>
<proteinExistence type="predicted"/>
<dbReference type="AlphaFoldDB" id="A0A926F127"/>
<accession>A0A926F127</accession>
<dbReference type="EMBL" id="JACRTK010000001">
    <property type="protein sequence ID" value="MBC8590062.1"/>
    <property type="molecule type" value="Genomic_DNA"/>
</dbReference>
<evidence type="ECO:0000313" key="1">
    <source>
        <dbReference type="EMBL" id="MBC8590062.1"/>
    </source>
</evidence>
<dbReference type="RefSeq" id="WP_249322875.1">
    <property type="nucleotide sequence ID" value="NZ_JACRTK010000001.1"/>
</dbReference>
<dbReference type="Proteomes" id="UP000601522">
    <property type="component" value="Unassembled WGS sequence"/>
</dbReference>
<reference evidence="1 2" key="1">
    <citation type="submission" date="2020-08" db="EMBL/GenBank/DDBJ databases">
        <title>Genome public.</title>
        <authorList>
            <person name="Liu C."/>
            <person name="Sun Q."/>
        </authorList>
    </citation>
    <scope>NUCLEOTIDE SEQUENCE [LARGE SCALE GENOMIC DNA]</scope>
    <source>
        <strain evidence="1 2">NSJ-26</strain>
    </source>
</reference>
<protein>
    <submittedName>
        <fullName evidence="1">Uncharacterized protein</fullName>
    </submittedName>
</protein>
<evidence type="ECO:0000313" key="2">
    <source>
        <dbReference type="Proteomes" id="UP000601522"/>
    </source>
</evidence>
<sequence length="568" mass="67889">MKNLNYDELKQLEIGATKRLLSYIHSNIDINEILNELDFEHSYFLDDANKLAFNLWLGIDYIWKNDKTFVETLLEDKSFRLTSWERKILTERIDSHVSIFEVISYEDEYINVRDALNNEFFKLWEPNLYELIEEGEFVFSRIGKSLDNYGFIGDINHLPQSVKPMFIESVLMDFNHIREDIKNLTIKEYLKKFTLNIYKIYDDAILNIIDLSEDIDSFLSDEIDEFRTYLESKENRCNIKKHITNLLNISEYCLINQDMTLYDLDQIDMEDLFDQAIEDEFINSKDELNSYIGTLKKYLSFLNKRYSQYNEVYNDILHISENRFFYMSRLGFQDSFQLDRRMVQLIGSKLNNNALSITMDFDKFILYCGGEVLELTDKNKYIKKKNLIEINNILELKTKVHKKSPTQRNFPIIELFYYLGLDLGLLSIEDNQLVLGKRSTNYLRLNDEEKFVLIFQYLWGKDFINKIVRFENVDYFKELLNMLIKEFSCLKKGDDYAMDQNPAILSTHYEYLKYMGLINYNFQVNYNIKVTNLGEKVFKYLAEDRYENKEARVIYLDIYKETKECPVS</sequence>
<organism evidence="1 2">
    <name type="scientific">Wansuia hejianensis</name>
    <dbReference type="NCBI Taxonomy" id="2763667"/>
    <lineage>
        <taxon>Bacteria</taxon>
        <taxon>Bacillati</taxon>
        <taxon>Bacillota</taxon>
        <taxon>Clostridia</taxon>
        <taxon>Lachnospirales</taxon>
        <taxon>Lachnospiraceae</taxon>
        <taxon>Wansuia</taxon>
    </lineage>
</organism>